<dbReference type="AlphaFoldDB" id="A0A8B6M8W5"/>
<evidence type="ECO:0000313" key="2">
    <source>
        <dbReference type="Proteomes" id="UP000485880"/>
    </source>
</evidence>
<accession>A0A8B6M8W5</accession>
<sequence length="25" mass="2767">MVVVAPLQQLVFYAARALQLVNPLL</sequence>
<keyword evidence="2" id="KW-1185">Reference proteome</keyword>
<name>A0A8B6M8W5_METTU</name>
<dbReference type="EMBL" id="CABFMQ020000092">
    <property type="protein sequence ID" value="VTZ51260.1"/>
    <property type="molecule type" value="Genomic_DNA"/>
</dbReference>
<proteinExistence type="predicted"/>
<gene>
    <name evidence="1" type="ORF">MPC4_340016</name>
</gene>
<organism evidence="1 2">
    <name type="scientific">Methylocella tundrae</name>
    <dbReference type="NCBI Taxonomy" id="227605"/>
    <lineage>
        <taxon>Bacteria</taxon>
        <taxon>Pseudomonadati</taxon>
        <taxon>Pseudomonadota</taxon>
        <taxon>Alphaproteobacteria</taxon>
        <taxon>Hyphomicrobiales</taxon>
        <taxon>Beijerinckiaceae</taxon>
        <taxon>Methylocella</taxon>
    </lineage>
</organism>
<dbReference type="Proteomes" id="UP000485880">
    <property type="component" value="Unassembled WGS sequence"/>
</dbReference>
<evidence type="ECO:0000313" key="1">
    <source>
        <dbReference type="EMBL" id="VTZ51260.1"/>
    </source>
</evidence>
<reference evidence="1 2" key="1">
    <citation type="submission" date="2019-05" db="EMBL/GenBank/DDBJ databases">
        <authorList>
            <person name="Farhan Ul Haque M."/>
        </authorList>
    </citation>
    <scope>NUCLEOTIDE SEQUENCE [LARGE SCALE GENOMIC DNA]</scope>
    <source>
        <strain evidence="1">2</strain>
    </source>
</reference>
<comment type="caution">
    <text evidence="1">The sequence shown here is derived from an EMBL/GenBank/DDBJ whole genome shotgun (WGS) entry which is preliminary data.</text>
</comment>
<protein>
    <submittedName>
        <fullName evidence="1">Uncharacterized protein</fullName>
    </submittedName>
</protein>